<dbReference type="SUPFAM" id="SSF49452">
    <property type="entry name" value="Starch-binding domain-like"/>
    <property type="match status" value="1"/>
</dbReference>
<protein>
    <recommendedName>
        <fullName evidence="10">Fibronectin type-III domain-containing protein</fullName>
    </recommendedName>
</protein>
<accession>A0A2W0H8M0</accession>
<dbReference type="InterPro" id="IPR036116">
    <property type="entry name" value="FN3_sf"/>
</dbReference>
<dbReference type="InterPro" id="IPR007253">
    <property type="entry name" value="Cell_wall-bd_2"/>
</dbReference>
<dbReference type="Gene3D" id="3.40.50.12090">
    <property type="match status" value="2"/>
</dbReference>
<dbReference type="InterPro" id="IPR013784">
    <property type="entry name" value="Carb-bd-like_fold"/>
</dbReference>
<dbReference type="InterPro" id="IPR015500">
    <property type="entry name" value="Peptidase_S8_subtilisin-rel"/>
</dbReference>
<dbReference type="PANTHER" id="PTHR43399">
    <property type="entry name" value="SUBTILISIN-RELATED"/>
    <property type="match status" value="1"/>
</dbReference>
<dbReference type="PROSITE" id="PS51892">
    <property type="entry name" value="SUBTILASE"/>
    <property type="match status" value="1"/>
</dbReference>
<feature type="active site" description="Charge relay system" evidence="5 6">
    <location>
        <position position="270"/>
    </location>
</feature>
<dbReference type="Gene3D" id="2.60.120.260">
    <property type="entry name" value="Galactose-binding domain-like"/>
    <property type="match status" value="1"/>
</dbReference>
<dbReference type="InterPro" id="IPR023828">
    <property type="entry name" value="Peptidase_S8_Ser-AS"/>
</dbReference>
<keyword evidence="4 6" id="KW-0720">Serine protease</keyword>
<organism evidence="11 12">
    <name type="scientific">Alteribacter lacisalsi</name>
    <dbReference type="NCBI Taxonomy" id="2045244"/>
    <lineage>
        <taxon>Bacteria</taxon>
        <taxon>Bacillati</taxon>
        <taxon>Bacillota</taxon>
        <taxon>Bacilli</taxon>
        <taxon>Bacillales</taxon>
        <taxon>Bacillaceae</taxon>
        <taxon>Alteribacter</taxon>
    </lineage>
</organism>
<evidence type="ECO:0000256" key="1">
    <source>
        <dbReference type="ARBA" id="ARBA00011073"/>
    </source>
</evidence>
<dbReference type="EMBL" id="PDOF01000001">
    <property type="protein sequence ID" value="PYZ97086.1"/>
    <property type="molecule type" value="Genomic_DNA"/>
</dbReference>
<dbReference type="InterPro" id="IPR022398">
    <property type="entry name" value="Peptidase_S8_His-AS"/>
</dbReference>
<dbReference type="Pfam" id="PF20773">
    <property type="entry name" value="InhA-like_MAM"/>
    <property type="match status" value="1"/>
</dbReference>
<dbReference type="InterPro" id="IPR023827">
    <property type="entry name" value="Peptidase_S8_Asp-AS"/>
</dbReference>
<dbReference type="Pfam" id="PF09136">
    <property type="entry name" value="Glucodextran_B"/>
    <property type="match status" value="1"/>
</dbReference>
<dbReference type="InterPro" id="IPR051048">
    <property type="entry name" value="Peptidase_S8/S53_subtilisin"/>
</dbReference>
<evidence type="ECO:0000256" key="2">
    <source>
        <dbReference type="ARBA" id="ARBA00022670"/>
    </source>
</evidence>
<name>A0A2W0H8M0_9BACI</name>
<dbReference type="GO" id="GO:0030246">
    <property type="term" value="F:carbohydrate binding"/>
    <property type="evidence" value="ECO:0007669"/>
    <property type="project" value="InterPro"/>
</dbReference>
<keyword evidence="9" id="KW-0732">Signal</keyword>
<dbReference type="Gene3D" id="3.40.50.200">
    <property type="entry name" value="Peptidase S8/S53 domain"/>
    <property type="match status" value="1"/>
</dbReference>
<dbReference type="SUPFAM" id="SSF49899">
    <property type="entry name" value="Concanavalin A-like lectins/glucanases"/>
    <property type="match status" value="1"/>
</dbReference>
<dbReference type="PROSITE" id="PS00136">
    <property type="entry name" value="SUBTILASE_ASP"/>
    <property type="match status" value="1"/>
</dbReference>
<dbReference type="PROSITE" id="PS50853">
    <property type="entry name" value="FN3"/>
    <property type="match status" value="1"/>
</dbReference>
<dbReference type="GO" id="GO:0004252">
    <property type="term" value="F:serine-type endopeptidase activity"/>
    <property type="evidence" value="ECO:0007669"/>
    <property type="project" value="UniProtKB-UniRule"/>
</dbReference>
<feature type="domain" description="Fibronectin type-III" evidence="10">
    <location>
        <begin position="785"/>
        <end position="877"/>
    </location>
</feature>
<dbReference type="InterPro" id="IPR013783">
    <property type="entry name" value="Ig-like_fold"/>
</dbReference>
<evidence type="ECO:0000256" key="7">
    <source>
        <dbReference type="RuleBase" id="RU003355"/>
    </source>
</evidence>
<feature type="signal peptide" evidence="9">
    <location>
        <begin position="1"/>
        <end position="33"/>
    </location>
</feature>
<evidence type="ECO:0000256" key="6">
    <source>
        <dbReference type="PROSITE-ProRule" id="PRU01240"/>
    </source>
</evidence>
<dbReference type="GO" id="GO:0006508">
    <property type="term" value="P:proteolysis"/>
    <property type="evidence" value="ECO:0007669"/>
    <property type="project" value="UniProtKB-KW"/>
</dbReference>
<dbReference type="InterPro" id="IPR036852">
    <property type="entry name" value="Peptidase_S8/S53_dom_sf"/>
</dbReference>
<dbReference type="InterPro" id="IPR003961">
    <property type="entry name" value="FN3_dom"/>
</dbReference>
<dbReference type="SUPFAM" id="SSF52743">
    <property type="entry name" value="Subtilisin-like"/>
    <property type="match status" value="1"/>
</dbReference>
<feature type="active site" description="Charge relay system" evidence="5 6">
    <location>
        <position position="441"/>
    </location>
</feature>
<dbReference type="SUPFAM" id="SSF49265">
    <property type="entry name" value="Fibronectin type III"/>
    <property type="match status" value="1"/>
</dbReference>
<dbReference type="Gene3D" id="2.60.40.10">
    <property type="entry name" value="Immunoglobulins"/>
    <property type="match status" value="3"/>
</dbReference>
<dbReference type="CDD" id="cd00063">
    <property type="entry name" value="FN3"/>
    <property type="match status" value="1"/>
</dbReference>
<evidence type="ECO:0000256" key="9">
    <source>
        <dbReference type="SAM" id="SignalP"/>
    </source>
</evidence>
<proteinExistence type="inferred from homology"/>
<dbReference type="Pfam" id="PF04122">
    <property type="entry name" value="CW_binding_2"/>
    <property type="match status" value="3"/>
</dbReference>
<reference evidence="11 12" key="1">
    <citation type="submission" date="2017-10" db="EMBL/GenBank/DDBJ databases">
        <title>Bacillus sp. nov., a halophilic bacterium isolated from a Yangshapao Lake.</title>
        <authorList>
            <person name="Wang H."/>
        </authorList>
    </citation>
    <scope>NUCLEOTIDE SEQUENCE [LARGE SCALE GENOMIC DNA]</scope>
    <source>
        <strain evidence="11 12">YSP-3</strain>
    </source>
</reference>
<gene>
    <name evidence="11" type="ORF">CR205_00310</name>
</gene>
<dbReference type="PRINTS" id="PR00723">
    <property type="entry name" value="SUBTILISIN"/>
</dbReference>
<dbReference type="InterPro" id="IPR008969">
    <property type="entry name" value="CarboxyPept-like_regulatory"/>
</dbReference>
<evidence type="ECO:0000313" key="12">
    <source>
        <dbReference type="Proteomes" id="UP000248066"/>
    </source>
</evidence>
<comment type="similarity">
    <text evidence="1 6 7">Belongs to the peptidase S8 family.</text>
</comment>
<dbReference type="PROSITE" id="PS00137">
    <property type="entry name" value="SUBTILASE_HIS"/>
    <property type="match status" value="1"/>
</dbReference>
<dbReference type="Gene3D" id="2.60.40.1120">
    <property type="entry name" value="Carboxypeptidase-like, regulatory domain"/>
    <property type="match status" value="2"/>
</dbReference>
<sequence length="1983" mass="215132">MRRENQRKFRVQFSIVMAMMLVFTPFASLSANAQGDAESDTFTTFKDENLQTAEEKVDSAVMDLFEEEEYVSVLIEMNEQVDTNAVVQNLDLNTATSDYQEKQSKRYAVFDALHSTAERTQAPLLNSLEQAQNDGLVQDFESFYIMNYVHAEVSQEYLEELKHRPEVASIRENGWIEIDLPEQEDLPEVQNDDNVEWNIDQVQAVDAWSFGFEGAGITVGVIDTGVQWDHDALIENFRGYNPEDPDNPDAYGNWLDRTGNAELPEDIIDHGTHVTGTVLGQDAAQENIIGVAPEAQWIAARAFTAFGGSEADLLASGEYMLAPEDNPDLAPDIVQNSWGGQPGVDDWYQPIVQAWRDAGQLPVFSAGNSGPGAETVTPPANYPESYAVAATDIDNEVASFSSRGPSNMDGDDQKPNISAPGVNIRSSVPGNGYEGGFNGTSMAAPHIAGTAAILLSIDAGLSPDDIEDILDETATPLTDDQYTEVPNDGYGVGLLNVYDAVAMVSDGVGTIEGHVLQEGSDDEAPEIEHSPITETYAGLDVPVTAHITDNVAVTEAMIRVSHEDHDYDVNIPMELVDGDHTDGEYRGYIPWNFVQEPGFEYRIIAHDFGNNASSTDDFWVDVEFGVEPDEYTEDFENYPNGWTLEGDWEWGSPEAGPEPVIGENLVGTNLEGNYSDNQASLAMLPPLDLRDSDEASVRLNHWYDIEDGFDLGAVAVSNDYGENWDLVDIFTGQDQEWRNLFVDLDSYVGSEDPVLVAFEFITDVDTNYLGWYLDNVNLIGEDDEAPSVPENLSAEQSAVGVSLSWDASPEVDTAGYNVYRSESADGEFEHIGDTSATAFNDTDTEGGTEYFYYVTAFDFSGNESDGSNVASAEAPHVVVAYYSDFNEDEGGFTTDGENNSWEWGEPTSGPGEAYVGDNLWATGLGGDYNNSEDSYIESPEIELGDELNSATLHFAHWKDIEDGWDYAYLQVSNDGGDSWTDYAEYTGNLEEWQEGEFALDQYIGDTVQIRFALDTDSIITDAGWYIDDVMVLATADEVDYTPETAPIERTTVDTDRERSEADAFSFNLQKDLSEYNAEKVYANQIVDEESGLPLDATVTALESGRTVNTNPMDGSYTMSHPPTDEGETLTLQADAYGFYPETAEVSVEADETTYQDFLLDPMATGVIDGTVVDERTGEAIEGATARVLEDYNLDTDVTGADGDFTIEDVIYGEYTLRVTADDYHPAEVHVEVEGDEVTHVTVEMRPFIGFDDEIAYDNGEAENALVLNDAGNGMGVRFTPEGSTEVRGATMYIWGEDFPEPGGDHTQVAVYETDSNGNPTDMAVGPIDVEVERGGWNYVDFGDESFVTENDFLITTIQTEIGELSPAVGTDEEQPNAERSYVYLGGSFDQESDFGNFMIRANVAYSLDAPVIETPEDGTFTSEDSIEVIGQVDTESEVTIYNNEDTAAVVETDEDGNFAADVSLEEGHNSIYAEATVEDGTSDPSEPVTVIKDTVDPVIDLETPYDGMETSDEVITVSGTITDENFSHATVNGEEVEVSEDGSFSTREILEEGENTITIEATDLAGNTAVKEVTVYVDLTAPSIEDVQPDSDVTVEPGEDVTVSFNSDTEGGEASFVVTVPSAGDTNNDHRVTMEETEPGHYSGTWTAPDASFEDGVVEITLEDTVGNTSTAYAEGTVTVGEAADPVVDRLFGDTRYETAVEISQAWDASDVVVLTNNAAYADALAGVPLAHHYDAPMLLTNGSALTDVTADELDRLDADRVIVLGGANVIEDSVVADLESHGLHVDRIAGDNRYDTSYEIASYLNTQFDVDSAVVANGQDFPDALSVASYAAQHGMPVLLTGSDSLSAPAAQALTSLDVEDALVVGGYTVIDEDVQNQVEALGVNSQRLGGENRFETNIAVTEHFAPETDHMYVATGLNFADALTGAALAAQNDSGILLTGSSVHAPVADYISGSDLNHLTIFGGPSAVSSEIESDLYQLLQ</sequence>
<keyword evidence="2 6" id="KW-0645">Protease</keyword>
<dbReference type="SUPFAM" id="SSF49464">
    <property type="entry name" value="Carboxypeptidase regulatory domain-like"/>
    <property type="match status" value="1"/>
</dbReference>
<evidence type="ECO:0000256" key="3">
    <source>
        <dbReference type="ARBA" id="ARBA00022801"/>
    </source>
</evidence>
<feature type="active site" description="Charge relay system" evidence="5 6">
    <location>
        <position position="223"/>
    </location>
</feature>
<keyword evidence="3 6" id="KW-0378">Hydrolase</keyword>
<evidence type="ECO:0000313" key="11">
    <source>
        <dbReference type="EMBL" id="PYZ97086.1"/>
    </source>
</evidence>
<comment type="caution">
    <text evidence="11">The sequence shown here is derived from an EMBL/GenBank/DDBJ whole genome shotgun (WGS) entry which is preliminary data.</text>
</comment>
<dbReference type="Pfam" id="PF13620">
    <property type="entry name" value="CarboxypepD_reg"/>
    <property type="match status" value="1"/>
</dbReference>
<dbReference type="OrthoDB" id="9798386at2"/>
<feature type="region of interest" description="Disordered" evidence="8">
    <location>
        <begin position="401"/>
        <end position="425"/>
    </location>
</feature>
<dbReference type="InterPro" id="IPR013320">
    <property type="entry name" value="ConA-like_dom_sf"/>
</dbReference>
<dbReference type="InterPro" id="IPR000209">
    <property type="entry name" value="Peptidase_S8/S53_dom"/>
</dbReference>
<evidence type="ECO:0000256" key="5">
    <source>
        <dbReference type="PIRSR" id="PIRSR615500-1"/>
    </source>
</evidence>
<dbReference type="PANTHER" id="PTHR43399:SF4">
    <property type="entry name" value="CELL WALL-ASSOCIATED PROTEASE"/>
    <property type="match status" value="1"/>
</dbReference>
<keyword evidence="12" id="KW-1185">Reference proteome</keyword>
<feature type="chain" id="PRO_5038400880" description="Fibronectin type-III domain-containing protein" evidence="9">
    <location>
        <begin position="34"/>
        <end position="1983"/>
    </location>
</feature>
<dbReference type="Pfam" id="PF00082">
    <property type="entry name" value="Peptidase_S8"/>
    <property type="match status" value="1"/>
</dbReference>
<dbReference type="RefSeq" id="WP_110515809.1">
    <property type="nucleotide sequence ID" value="NZ_PDOF01000001.1"/>
</dbReference>
<evidence type="ECO:0000259" key="10">
    <source>
        <dbReference type="PROSITE" id="PS50853"/>
    </source>
</evidence>
<evidence type="ECO:0000256" key="4">
    <source>
        <dbReference type="ARBA" id="ARBA00022825"/>
    </source>
</evidence>
<dbReference type="Proteomes" id="UP000248066">
    <property type="component" value="Unassembled WGS sequence"/>
</dbReference>
<evidence type="ECO:0000256" key="8">
    <source>
        <dbReference type="SAM" id="MobiDB-lite"/>
    </source>
</evidence>
<dbReference type="PROSITE" id="PS00138">
    <property type="entry name" value="SUBTILASE_SER"/>
    <property type="match status" value="1"/>
</dbReference>